<dbReference type="InterPro" id="IPR036291">
    <property type="entry name" value="NAD(P)-bd_dom_sf"/>
</dbReference>
<dbReference type="InterPro" id="IPR008030">
    <property type="entry name" value="NmrA-like"/>
</dbReference>
<evidence type="ECO:0000313" key="2">
    <source>
        <dbReference type="EMBL" id="RDY04600.1"/>
    </source>
</evidence>
<accession>A0A371HP86</accession>
<dbReference type="Pfam" id="PF05368">
    <property type="entry name" value="NmrA"/>
    <property type="match status" value="1"/>
</dbReference>
<evidence type="ECO:0000313" key="3">
    <source>
        <dbReference type="Proteomes" id="UP000257109"/>
    </source>
</evidence>
<gene>
    <name evidence="2" type="primary">LAR</name>
    <name evidence="2" type="ORF">CR513_11669</name>
</gene>
<name>A0A371HP86_MUCPR</name>
<reference evidence="2" key="1">
    <citation type="submission" date="2018-05" db="EMBL/GenBank/DDBJ databases">
        <title>Draft genome of Mucuna pruriens seed.</title>
        <authorList>
            <person name="Nnadi N.E."/>
            <person name="Vos R."/>
            <person name="Hasami M.H."/>
            <person name="Devisetty U.K."/>
            <person name="Aguiy J.C."/>
        </authorList>
    </citation>
    <scope>NUCLEOTIDE SEQUENCE [LARGE SCALE GENOMIC DNA]</scope>
    <source>
        <strain evidence="2">JCA_2017</strain>
    </source>
</reference>
<dbReference type="InterPro" id="IPR050608">
    <property type="entry name" value="NmrA-type/Isoflavone_red_sf"/>
</dbReference>
<dbReference type="Gene3D" id="3.40.50.720">
    <property type="entry name" value="NAD(P)-binding Rossmann-like Domain"/>
    <property type="match status" value="1"/>
</dbReference>
<sequence>MTLSAAIPSISKNRTLVIGGSGFMGQFITSASLAFGYPTFLLQRPGPLSPSKAVIVKTFQDKGAKVIHGVLNDKELMEKILKEYEIDVVISLVGGENLLDQLPLLEAIKSVKTIKILSISGTV</sequence>
<proteinExistence type="predicted"/>
<dbReference type="OrthoDB" id="419598at2759"/>
<dbReference type="PANTHER" id="PTHR43349">
    <property type="entry name" value="PINORESINOL REDUCTASE-RELATED"/>
    <property type="match status" value="1"/>
</dbReference>
<dbReference type="GO" id="GO:0009807">
    <property type="term" value="P:lignan biosynthetic process"/>
    <property type="evidence" value="ECO:0007669"/>
    <property type="project" value="UniProtKB-ARBA"/>
</dbReference>
<dbReference type="SUPFAM" id="SSF51735">
    <property type="entry name" value="NAD(P)-binding Rossmann-fold domains"/>
    <property type="match status" value="1"/>
</dbReference>
<comment type="caution">
    <text evidence="2">The sequence shown here is derived from an EMBL/GenBank/DDBJ whole genome shotgun (WGS) entry which is preliminary data.</text>
</comment>
<dbReference type="AlphaFoldDB" id="A0A371HP86"/>
<dbReference type="Proteomes" id="UP000257109">
    <property type="component" value="Unassembled WGS sequence"/>
</dbReference>
<organism evidence="2 3">
    <name type="scientific">Mucuna pruriens</name>
    <name type="common">Velvet bean</name>
    <name type="synonym">Dolichos pruriens</name>
    <dbReference type="NCBI Taxonomy" id="157652"/>
    <lineage>
        <taxon>Eukaryota</taxon>
        <taxon>Viridiplantae</taxon>
        <taxon>Streptophyta</taxon>
        <taxon>Embryophyta</taxon>
        <taxon>Tracheophyta</taxon>
        <taxon>Spermatophyta</taxon>
        <taxon>Magnoliopsida</taxon>
        <taxon>eudicotyledons</taxon>
        <taxon>Gunneridae</taxon>
        <taxon>Pentapetalae</taxon>
        <taxon>rosids</taxon>
        <taxon>fabids</taxon>
        <taxon>Fabales</taxon>
        <taxon>Fabaceae</taxon>
        <taxon>Papilionoideae</taxon>
        <taxon>50 kb inversion clade</taxon>
        <taxon>NPAAA clade</taxon>
        <taxon>indigoferoid/millettioid clade</taxon>
        <taxon>Phaseoleae</taxon>
        <taxon>Mucuna</taxon>
    </lineage>
</organism>
<feature type="non-terminal residue" evidence="2">
    <location>
        <position position="1"/>
    </location>
</feature>
<feature type="domain" description="NmrA-like" evidence="1">
    <location>
        <begin position="12"/>
        <end position="115"/>
    </location>
</feature>
<dbReference type="PANTHER" id="PTHR43349:SF16">
    <property type="entry name" value="LEUCANTHOCYANIDIN REDUCTASE"/>
    <property type="match status" value="1"/>
</dbReference>
<dbReference type="EMBL" id="QJKJ01002050">
    <property type="protein sequence ID" value="RDY04600.1"/>
    <property type="molecule type" value="Genomic_DNA"/>
</dbReference>
<protein>
    <submittedName>
        <fullName evidence="2">Leucoanthocyanidin reductase</fullName>
    </submittedName>
</protein>
<keyword evidence="3" id="KW-1185">Reference proteome</keyword>
<evidence type="ECO:0000259" key="1">
    <source>
        <dbReference type="Pfam" id="PF05368"/>
    </source>
</evidence>
<dbReference type="STRING" id="157652.A0A371HP86"/>